<gene>
    <name evidence="1" type="ORF">Ga0074812_101126</name>
</gene>
<dbReference type="EMBL" id="FAOZ01000001">
    <property type="protein sequence ID" value="CUU53628.1"/>
    <property type="molecule type" value="Genomic_DNA"/>
</dbReference>
<sequence length="162" mass="18723">METSNIVAVVALMLSIGATVLSVSDARQNRTVTTYNSTTDLALQVDRVFIEYPQWRPHFYEDEPIPTDSTRQDRNQVLAITEFCLDILECIWDRKPEYSKKDLESWRAWILDLFNSSPAMRSYFAENSSWYPTLRGLHEEERSAWWLDGPPPTPAPPQPRAS</sequence>
<organism evidence="1 2">
    <name type="scientific">Parafrankia irregularis</name>
    <dbReference type="NCBI Taxonomy" id="795642"/>
    <lineage>
        <taxon>Bacteria</taxon>
        <taxon>Bacillati</taxon>
        <taxon>Actinomycetota</taxon>
        <taxon>Actinomycetes</taxon>
        <taxon>Frankiales</taxon>
        <taxon>Frankiaceae</taxon>
        <taxon>Parafrankia</taxon>
    </lineage>
</organism>
<evidence type="ECO:0000313" key="1">
    <source>
        <dbReference type="EMBL" id="CUU53628.1"/>
    </source>
</evidence>
<accession>A0A0S4QG29</accession>
<proteinExistence type="predicted"/>
<dbReference type="Proteomes" id="UP000198802">
    <property type="component" value="Unassembled WGS sequence"/>
</dbReference>
<dbReference type="AlphaFoldDB" id="A0A0S4QG29"/>
<reference evidence="2" key="1">
    <citation type="submission" date="2015-11" db="EMBL/GenBank/DDBJ databases">
        <authorList>
            <person name="Varghese N."/>
        </authorList>
    </citation>
    <scope>NUCLEOTIDE SEQUENCE [LARGE SCALE GENOMIC DNA]</scope>
    <source>
        <strain evidence="2">DSM 45899</strain>
    </source>
</reference>
<evidence type="ECO:0000313" key="2">
    <source>
        <dbReference type="Proteomes" id="UP000198802"/>
    </source>
</evidence>
<keyword evidence="2" id="KW-1185">Reference proteome</keyword>
<dbReference type="RefSeq" id="WP_091270446.1">
    <property type="nucleotide sequence ID" value="NZ_FAOZ01000001.1"/>
</dbReference>
<name>A0A0S4QG29_9ACTN</name>
<protein>
    <submittedName>
        <fullName evidence="1">Uncharacterized protein</fullName>
    </submittedName>
</protein>